<evidence type="ECO:0000256" key="4">
    <source>
        <dbReference type="ARBA" id="ARBA00022692"/>
    </source>
</evidence>
<evidence type="ECO:0000313" key="15">
    <source>
        <dbReference type="Proteomes" id="UP000800235"/>
    </source>
</evidence>
<dbReference type="GO" id="GO:0090374">
    <property type="term" value="P:oligopeptide export from mitochondrion"/>
    <property type="evidence" value="ECO:0007669"/>
    <property type="project" value="TreeGrafter"/>
</dbReference>
<name>A0A9P4TX53_9PEZI</name>
<dbReference type="Proteomes" id="UP000800235">
    <property type="component" value="Unassembled WGS sequence"/>
</dbReference>
<dbReference type="InterPro" id="IPR039421">
    <property type="entry name" value="Type_1_exporter"/>
</dbReference>
<dbReference type="PROSITE" id="PS50893">
    <property type="entry name" value="ABC_TRANSPORTER_2"/>
    <property type="match status" value="2"/>
</dbReference>
<keyword evidence="4 11" id="KW-0812">Transmembrane</keyword>
<dbReference type="GO" id="GO:0016887">
    <property type="term" value="F:ATP hydrolysis activity"/>
    <property type="evidence" value="ECO:0007669"/>
    <property type="project" value="InterPro"/>
</dbReference>
<evidence type="ECO:0000256" key="7">
    <source>
        <dbReference type="ARBA" id="ARBA00022840"/>
    </source>
</evidence>
<protein>
    <submittedName>
        <fullName evidence="14">P-loop containing nucleoside triphosphate hydrolase protein</fullName>
    </submittedName>
</protein>
<dbReference type="InterPro" id="IPR027417">
    <property type="entry name" value="P-loop_NTPase"/>
</dbReference>
<dbReference type="InterPro" id="IPR003593">
    <property type="entry name" value="AAA+_ATPase"/>
</dbReference>
<keyword evidence="14" id="KW-0378">Hydrolase</keyword>
<keyword evidence="5" id="KW-0677">Repeat</keyword>
<reference evidence="14" key="1">
    <citation type="journal article" date="2020" name="Stud. Mycol.">
        <title>101 Dothideomycetes genomes: a test case for predicting lifestyles and emergence of pathogens.</title>
        <authorList>
            <person name="Haridas S."/>
            <person name="Albert R."/>
            <person name="Binder M."/>
            <person name="Bloem J."/>
            <person name="Labutti K."/>
            <person name="Salamov A."/>
            <person name="Andreopoulos B."/>
            <person name="Baker S."/>
            <person name="Barry K."/>
            <person name="Bills G."/>
            <person name="Bluhm B."/>
            <person name="Cannon C."/>
            <person name="Castanera R."/>
            <person name="Culley D."/>
            <person name="Daum C."/>
            <person name="Ezra D."/>
            <person name="Gonzalez J."/>
            <person name="Henrissat B."/>
            <person name="Kuo A."/>
            <person name="Liang C."/>
            <person name="Lipzen A."/>
            <person name="Lutzoni F."/>
            <person name="Magnuson J."/>
            <person name="Mondo S."/>
            <person name="Nolan M."/>
            <person name="Ohm R."/>
            <person name="Pangilinan J."/>
            <person name="Park H.-J."/>
            <person name="Ramirez L."/>
            <person name="Alfaro M."/>
            <person name="Sun H."/>
            <person name="Tritt A."/>
            <person name="Yoshinaga Y."/>
            <person name="Zwiers L.-H."/>
            <person name="Turgeon B."/>
            <person name="Goodwin S."/>
            <person name="Spatafora J."/>
            <person name="Crous P."/>
            <person name="Grigoriev I."/>
        </authorList>
    </citation>
    <scope>NUCLEOTIDE SEQUENCE</scope>
    <source>
        <strain evidence="14">CBS 130266</strain>
    </source>
</reference>
<evidence type="ECO:0000256" key="2">
    <source>
        <dbReference type="ARBA" id="ARBA00007577"/>
    </source>
</evidence>
<evidence type="ECO:0000256" key="6">
    <source>
        <dbReference type="ARBA" id="ARBA00022741"/>
    </source>
</evidence>
<dbReference type="PROSITE" id="PS00211">
    <property type="entry name" value="ABC_TRANSPORTER_1"/>
    <property type="match status" value="2"/>
</dbReference>
<feature type="transmembrane region" description="Helical" evidence="11">
    <location>
        <begin position="66"/>
        <end position="84"/>
    </location>
</feature>
<keyword evidence="15" id="KW-1185">Reference proteome</keyword>
<evidence type="ECO:0000256" key="11">
    <source>
        <dbReference type="SAM" id="Phobius"/>
    </source>
</evidence>
<dbReference type="PANTHER" id="PTHR43394:SF11">
    <property type="entry name" value="ATP-BINDING CASSETTE TRANSPORTER"/>
    <property type="match status" value="1"/>
</dbReference>
<dbReference type="EMBL" id="MU007042">
    <property type="protein sequence ID" value="KAF2429994.1"/>
    <property type="molecule type" value="Genomic_DNA"/>
</dbReference>
<evidence type="ECO:0000256" key="3">
    <source>
        <dbReference type="ARBA" id="ARBA00022448"/>
    </source>
</evidence>
<accession>A0A9P4TX53</accession>
<evidence type="ECO:0000256" key="10">
    <source>
        <dbReference type="SAM" id="MobiDB-lite"/>
    </source>
</evidence>
<feature type="transmembrane region" description="Helical" evidence="11">
    <location>
        <begin position="237"/>
        <end position="257"/>
    </location>
</feature>
<proteinExistence type="inferred from homology"/>
<dbReference type="SMART" id="SM00382">
    <property type="entry name" value="AAA"/>
    <property type="match status" value="2"/>
</dbReference>
<dbReference type="PANTHER" id="PTHR43394">
    <property type="entry name" value="ATP-DEPENDENT PERMEASE MDL1, MITOCHONDRIAL"/>
    <property type="match status" value="1"/>
</dbReference>
<gene>
    <name evidence="14" type="ORF">EJ08DRAFT_688074</name>
</gene>
<evidence type="ECO:0000313" key="14">
    <source>
        <dbReference type="EMBL" id="KAF2429994.1"/>
    </source>
</evidence>
<evidence type="ECO:0000256" key="8">
    <source>
        <dbReference type="ARBA" id="ARBA00022989"/>
    </source>
</evidence>
<dbReference type="GO" id="GO:0005524">
    <property type="term" value="F:ATP binding"/>
    <property type="evidence" value="ECO:0007669"/>
    <property type="project" value="UniProtKB-KW"/>
</dbReference>
<comment type="caution">
    <text evidence="14">The sequence shown here is derived from an EMBL/GenBank/DDBJ whole genome shotgun (WGS) entry which is preliminary data.</text>
</comment>
<feature type="transmembrane region" description="Helical" evidence="11">
    <location>
        <begin position="121"/>
        <end position="145"/>
    </location>
</feature>
<feature type="domain" description="ABC transmembrane type-1" evidence="13">
    <location>
        <begin position="23"/>
        <end position="267"/>
    </location>
</feature>
<feature type="transmembrane region" description="Helical" evidence="11">
    <location>
        <begin position="20"/>
        <end position="45"/>
    </location>
</feature>
<dbReference type="Pfam" id="PF00005">
    <property type="entry name" value="ABC_tran"/>
    <property type="match status" value="2"/>
</dbReference>
<sequence length="1173" mass="128592">MVVGEFATVFTTYSSALDQALQLLGSLFCVIDGAIMPMMTIVLGSSVQAFTESDLSHLQNTINKRVLYLMGIGLVAMLSTYMRAEMYLKFLLTRGIEYLDKLGSGEVVARLTTHINIIQDAISLTASSFLTAISTALCAFIIAYVRCWKLALIVTTIVPAMCIPNSRKSLQHTASAQTQAAESIAAIVTIRSLQIQETMTKLYVLWRGAIDGWIYLVLFSTYALAFWQGSILLVSEAIDVGIIVNVLFAIVVGALALSRLSKFMAILFTSAGLKKDLLDASPQKDERPNRDYVLLGDVLFQDVTFAYPRLPNTPVLNGISLHIPSGKTTAIIGSSGSGKSTIGSLLERYYDPTSGRILLDGLPITEYNKSVLRSQIAIVPQEPVLFSISIGDNIRMGLNGTAFEQADEEKKRHMISVAAADAGIATFIERLPSSYDTLVGHQGSLLSGGQRQRIAFARAMIRNPRLLILDEATSAQDQETEANIQRSLDKPSERTTVVIAHRLRPLKHMDFIIVIDRGKVIEQGTPDELLERAGPYAALVRSQQTSERRDDEPLASNRPQHRLSDCSELVSYQSNSPQVAEVTRSKIRGPRTTLQYSARVLAINGPEWYLMLLGLLGAVVCGAAYPAQGYIFGKLLVLSGTSTKEITFLASIRFYSLWFFIVALLKGGAQFLTTFTFGLCAERMVQRTRTAALRAILAEPIDWFQDEQHSTARLVFHISENCARMVGLHGSSFAMFLETATNLIGGAVFAMVIAWKYSLPIVPLIPLVLFSGYWRWKVLVVLENGVARWYERSADIACEAVGSIRTVAAFVGEKRVMELYNEAIQDGSRAARSPTVKSSALLGISHGSVHLVSAFAMWYGARLVQQNQPDLFAYFAVFITLTFGAQDAGDVCSRIPDVAHGKSGAAWFFGLDREDELSGKEMSRVTDDPTIQQGMIVLDRVTFGYSSRPNVLVLSGIHMVIHPSQYVALVGRSGSGKSSLLSLLANLDTPSAGSITYKAGSGIASKNAEHVFSTSYLPQKPILFRGTILFNLLLGVQSPESVTQSRLESICRSTCILEFIQSQPAQFETICDNHTFSVGEKQRIVIARTLLRQSNFLIMDEPTAALDAYSAQRVRKALKNAASGRTTIVATHDLSIARQADIVYILEKGCIIESGCPSQLLRSDTHFKRLFEG</sequence>
<evidence type="ECO:0000256" key="5">
    <source>
        <dbReference type="ARBA" id="ARBA00022737"/>
    </source>
</evidence>
<feature type="transmembrane region" description="Helical" evidence="11">
    <location>
        <begin position="204"/>
        <end position="225"/>
    </location>
</feature>
<dbReference type="InterPro" id="IPR003439">
    <property type="entry name" value="ABC_transporter-like_ATP-bd"/>
</dbReference>
<dbReference type="OrthoDB" id="6500128at2759"/>
<dbReference type="GO" id="GO:0005743">
    <property type="term" value="C:mitochondrial inner membrane"/>
    <property type="evidence" value="ECO:0007669"/>
    <property type="project" value="TreeGrafter"/>
</dbReference>
<dbReference type="CDD" id="cd18578">
    <property type="entry name" value="ABC_6TM_Pgp_ABCB1_D2_like"/>
    <property type="match status" value="1"/>
</dbReference>
<feature type="domain" description="ABC transporter" evidence="12">
    <location>
        <begin position="298"/>
        <end position="542"/>
    </location>
</feature>
<dbReference type="PROSITE" id="PS50929">
    <property type="entry name" value="ABC_TM1F"/>
    <property type="match status" value="2"/>
</dbReference>
<evidence type="ECO:0000256" key="1">
    <source>
        <dbReference type="ARBA" id="ARBA00004141"/>
    </source>
</evidence>
<dbReference type="InterPro" id="IPR017871">
    <property type="entry name" value="ABC_transporter-like_CS"/>
</dbReference>
<evidence type="ECO:0000259" key="12">
    <source>
        <dbReference type="PROSITE" id="PS50893"/>
    </source>
</evidence>
<organism evidence="14 15">
    <name type="scientific">Tothia fuscella</name>
    <dbReference type="NCBI Taxonomy" id="1048955"/>
    <lineage>
        <taxon>Eukaryota</taxon>
        <taxon>Fungi</taxon>
        <taxon>Dikarya</taxon>
        <taxon>Ascomycota</taxon>
        <taxon>Pezizomycotina</taxon>
        <taxon>Dothideomycetes</taxon>
        <taxon>Pleosporomycetidae</taxon>
        <taxon>Venturiales</taxon>
        <taxon>Cylindrosympodiaceae</taxon>
        <taxon>Tothia</taxon>
    </lineage>
</organism>
<dbReference type="SUPFAM" id="SSF52540">
    <property type="entry name" value="P-loop containing nucleoside triphosphate hydrolases"/>
    <property type="match status" value="2"/>
</dbReference>
<feature type="transmembrane region" description="Helical" evidence="11">
    <location>
        <begin position="608"/>
        <end position="626"/>
    </location>
</feature>
<evidence type="ECO:0000256" key="9">
    <source>
        <dbReference type="ARBA" id="ARBA00023136"/>
    </source>
</evidence>
<feature type="domain" description="ABC transporter" evidence="12">
    <location>
        <begin position="936"/>
        <end position="1173"/>
    </location>
</feature>
<keyword evidence="6" id="KW-0547">Nucleotide-binding</keyword>
<dbReference type="Pfam" id="PF00664">
    <property type="entry name" value="ABC_membrane"/>
    <property type="match status" value="2"/>
</dbReference>
<dbReference type="FunFam" id="3.40.50.300:FF:000967">
    <property type="entry name" value="ABC multidrug transporter mdr4"/>
    <property type="match status" value="1"/>
</dbReference>
<feature type="region of interest" description="Disordered" evidence="10">
    <location>
        <begin position="540"/>
        <end position="560"/>
    </location>
</feature>
<feature type="transmembrane region" description="Helical" evidence="11">
    <location>
        <begin position="733"/>
        <end position="755"/>
    </location>
</feature>
<keyword evidence="8 11" id="KW-1133">Transmembrane helix</keyword>
<dbReference type="InterPro" id="IPR036640">
    <property type="entry name" value="ABC1_TM_sf"/>
</dbReference>
<comment type="subcellular location">
    <subcellularLocation>
        <location evidence="1">Membrane</location>
        <topology evidence="1">Multi-pass membrane protein</topology>
    </subcellularLocation>
</comment>
<keyword evidence="9 11" id="KW-0472">Membrane</keyword>
<dbReference type="CDD" id="cd18577">
    <property type="entry name" value="ABC_6TM_Pgp_ABCB1_D1_like"/>
    <property type="match status" value="1"/>
</dbReference>
<comment type="similarity">
    <text evidence="2">Belongs to the ABC transporter superfamily. ABCB family. Multidrug resistance exporter (TC 3.A.1.201) subfamily.</text>
</comment>
<dbReference type="InterPro" id="IPR011527">
    <property type="entry name" value="ABC1_TM_dom"/>
</dbReference>
<dbReference type="SUPFAM" id="SSF90123">
    <property type="entry name" value="ABC transporter transmembrane region"/>
    <property type="match status" value="2"/>
</dbReference>
<dbReference type="AlphaFoldDB" id="A0A9P4TX53"/>
<dbReference type="Gene3D" id="3.40.50.300">
    <property type="entry name" value="P-loop containing nucleotide triphosphate hydrolases"/>
    <property type="match status" value="2"/>
</dbReference>
<evidence type="ECO:0000259" key="13">
    <source>
        <dbReference type="PROSITE" id="PS50929"/>
    </source>
</evidence>
<feature type="domain" description="ABC transmembrane type-1" evidence="13">
    <location>
        <begin position="612"/>
        <end position="900"/>
    </location>
</feature>
<keyword evidence="7" id="KW-0067">ATP-binding</keyword>
<dbReference type="GO" id="GO:0015421">
    <property type="term" value="F:ABC-type oligopeptide transporter activity"/>
    <property type="evidence" value="ECO:0007669"/>
    <property type="project" value="TreeGrafter"/>
</dbReference>
<dbReference type="Gene3D" id="1.20.1560.10">
    <property type="entry name" value="ABC transporter type 1, transmembrane domain"/>
    <property type="match status" value="1"/>
</dbReference>
<keyword evidence="3" id="KW-0813">Transport</keyword>